<proteinExistence type="predicted"/>
<dbReference type="SUPFAM" id="SSF55729">
    <property type="entry name" value="Acyl-CoA N-acyltransferases (Nat)"/>
    <property type="match status" value="1"/>
</dbReference>
<protein>
    <submittedName>
        <fullName evidence="2">Uncharacterized protein</fullName>
    </submittedName>
</protein>
<evidence type="ECO:0000313" key="2">
    <source>
        <dbReference type="EMBL" id="QHT92502.1"/>
    </source>
</evidence>
<feature type="region of interest" description="Disordered" evidence="1">
    <location>
        <begin position="204"/>
        <end position="228"/>
    </location>
</feature>
<reference evidence="2" key="1">
    <citation type="journal article" date="2020" name="Nature">
        <title>Giant virus diversity and host interactions through global metagenomics.</title>
        <authorList>
            <person name="Schulz F."/>
            <person name="Roux S."/>
            <person name="Paez-Espino D."/>
            <person name="Jungbluth S."/>
            <person name="Walsh D.A."/>
            <person name="Denef V.J."/>
            <person name="McMahon K.D."/>
            <person name="Konstantinidis K.T."/>
            <person name="Eloe-Fadrosh E.A."/>
            <person name="Kyrpides N.C."/>
            <person name="Woyke T."/>
        </authorList>
    </citation>
    <scope>NUCLEOTIDE SEQUENCE</scope>
    <source>
        <strain evidence="2">GVMAG-M-3300023184-88</strain>
    </source>
</reference>
<accession>A0A6C0IHQ8</accession>
<evidence type="ECO:0000256" key="1">
    <source>
        <dbReference type="SAM" id="MobiDB-lite"/>
    </source>
</evidence>
<dbReference type="Gene3D" id="3.40.630.30">
    <property type="match status" value="1"/>
</dbReference>
<dbReference type="AlphaFoldDB" id="A0A6C0IHQ8"/>
<name>A0A6C0IHQ8_9ZZZZ</name>
<dbReference type="InterPro" id="IPR016181">
    <property type="entry name" value="Acyl_CoA_acyltransferase"/>
</dbReference>
<organism evidence="2">
    <name type="scientific">viral metagenome</name>
    <dbReference type="NCBI Taxonomy" id="1070528"/>
    <lineage>
        <taxon>unclassified sequences</taxon>
        <taxon>metagenomes</taxon>
        <taxon>organismal metagenomes</taxon>
    </lineage>
</organism>
<sequence>MADVEMVDVPNKKNTTIYTQMKENAQKYVDKIEEEYKQPDYEIKGQKLQEDNKYLYSIQTGTGVKICTIAISLITEKFKIHHTRRNTNSNTTQSYNGIYINYLSTNEGYRGQGHATKLLLYTVCLAFLEFEEKQLAFVKLEDATVGNQRRIKGHIYHKLGFTPNVLTELNMNRKDYMKGIDSGRVTTMEHLLTAIVPMKLKEMESVKQGGSSKQKTRKRKTKKNKRVL</sequence>
<feature type="compositionally biased region" description="Basic residues" evidence="1">
    <location>
        <begin position="214"/>
        <end position="228"/>
    </location>
</feature>
<dbReference type="EMBL" id="MN740186">
    <property type="protein sequence ID" value="QHT92502.1"/>
    <property type="molecule type" value="Genomic_DNA"/>
</dbReference>